<comment type="domain">
    <text evidence="6">Has three domains with a flexible linker between the domains II and III and assumes an 'L' shape. Domain III is highly mobile and contacts RuvB.</text>
</comment>
<comment type="similarity">
    <text evidence="6">Belongs to the RuvA family.</text>
</comment>
<dbReference type="GO" id="GO:0048476">
    <property type="term" value="C:Holliday junction resolvase complex"/>
    <property type="evidence" value="ECO:0007669"/>
    <property type="project" value="UniProtKB-UniRule"/>
</dbReference>
<keyword evidence="3 6" id="KW-0238">DNA-binding</keyword>
<dbReference type="AlphaFoldDB" id="A0A1G2BYT8"/>
<feature type="region of interest" description="Domain III" evidence="6">
    <location>
        <begin position="146"/>
        <end position="190"/>
    </location>
</feature>
<comment type="function">
    <text evidence="6">The RuvA-RuvB-RuvC complex processes Holliday junction (HJ) DNA during genetic recombination and DNA repair, while the RuvA-RuvB complex plays an important role in the rescue of blocked DNA replication forks via replication fork reversal (RFR). RuvA specifically binds to HJ cruciform DNA, conferring on it an open structure. The RuvB hexamer acts as an ATP-dependent pump, pulling dsDNA into and through the RuvAB complex. HJ branch migration allows RuvC to scan DNA until it finds its consensus sequence, where it cleaves and resolves the cruciform DNA.</text>
</comment>
<evidence type="ECO:0000256" key="4">
    <source>
        <dbReference type="ARBA" id="ARBA00023172"/>
    </source>
</evidence>
<dbReference type="InterPro" id="IPR000085">
    <property type="entry name" value="RuvA"/>
</dbReference>
<dbReference type="Gene3D" id="1.10.150.20">
    <property type="entry name" value="5' to 3' exonuclease, C-terminal subdomain"/>
    <property type="match status" value="1"/>
</dbReference>
<dbReference type="GO" id="GO:0005737">
    <property type="term" value="C:cytoplasm"/>
    <property type="evidence" value="ECO:0007669"/>
    <property type="project" value="UniProtKB-SubCell"/>
</dbReference>
<dbReference type="InterPro" id="IPR036267">
    <property type="entry name" value="RuvA_C_sf"/>
</dbReference>
<sequence length="190" mass="21264">MIAYLKGTVIKKLDKSIILIIGGIGYEVFLSRQNLDNIKIDEERDFFVHSYIKEDLFDLYGFPSWEELNFFKKLIAVSGVGPKSALNVLALATVDELKRAITSGDSSLLQQVSGIGKKTAERLVVELKEKFIRDLSEAGLKIDGNNQVIEALVSLGYKQIEAQETIKHLPVEENDLATKIKQALQLINKK</sequence>
<evidence type="ECO:0000313" key="9">
    <source>
        <dbReference type="Proteomes" id="UP000177626"/>
    </source>
</evidence>
<dbReference type="Pfam" id="PF01330">
    <property type="entry name" value="RuvA_N"/>
    <property type="match status" value="1"/>
</dbReference>
<evidence type="ECO:0000256" key="6">
    <source>
        <dbReference type="HAMAP-Rule" id="MF_00031"/>
    </source>
</evidence>
<protein>
    <recommendedName>
        <fullName evidence="6">Holliday junction branch migration complex subunit RuvA</fullName>
    </recommendedName>
</protein>
<proteinExistence type="inferred from homology"/>
<dbReference type="SMART" id="SM00278">
    <property type="entry name" value="HhH1"/>
    <property type="match status" value="2"/>
</dbReference>
<evidence type="ECO:0000259" key="7">
    <source>
        <dbReference type="SMART" id="SM00278"/>
    </source>
</evidence>
<name>A0A1G2BYT8_9BACT</name>
<dbReference type="InterPro" id="IPR010994">
    <property type="entry name" value="RuvA_2-like"/>
</dbReference>
<feature type="domain" description="Helix-hairpin-helix DNA-binding motif class 1" evidence="7">
    <location>
        <begin position="72"/>
        <end position="91"/>
    </location>
</feature>
<dbReference type="SUPFAM" id="SSF50249">
    <property type="entry name" value="Nucleic acid-binding proteins"/>
    <property type="match status" value="1"/>
</dbReference>
<evidence type="ECO:0000256" key="2">
    <source>
        <dbReference type="ARBA" id="ARBA00022763"/>
    </source>
</evidence>
<dbReference type="SUPFAM" id="SSF47781">
    <property type="entry name" value="RuvA domain 2-like"/>
    <property type="match status" value="1"/>
</dbReference>
<dbReference type="EMBL" id="MHKQ01000023">
    <property type="protein sequence ID" value="OGY93387.1"/>
    <property type="molecule type" value="Genomic_DNA"/>
</dbReference>
<dbReference type="Pfam" id="PF07499">
    <property type="entry name" value="RuvA_C"/>
    <property type="match status" value="1"/>
</dbReference>
<keyword evidence="8" id="KW-0378">Hydrolase</keyword>
<dbReference type="NCBIfam" id="TIGR00084">
    <property type="entry name" value="ruvA"/>
    <property type="match status" value="1"/>
</dbReference>
<dbReference type="InterPro" id="IPR012340">
    <property type="entry name" value="NA-bd_OB-fold"/>
</dbReference>
<comment type="subcellular location">
    <subcellularLocation>
        <location evidence="6">Cytoplasm</location>
    </subcellularLocation>
</comment>
<dbReference type="GO" id="GO:0005524">
    <property type="term" value="F:ATP binding"/>
    <property type="evidence" value="ECO:0007669"/>
    <property type="project" value="InterPro"/>
</dbReference>
<dbReference type="GO" id="GO:0000400">
    <property type="term" value="F:four-way junction DNA binding"/>
    <property type="evidence" value="ECO:0007669"/>
    <property type="project" value="UniProtKB-UniRule"/>
</dbReference>
<dbReference type="Pfam" id="PF14520">
    <property type="entry name" value="HHH_5"/>
    <property type="match status" value="1"/>
</dbReference>
<dbReference type="Gene3D" id="1.10.8.10">
    <property type="entry name" value="DNA helicase RuvA subunit, C-terminal domain"/>
    <property type="match status" value="1"/>
</dbReference>
<evidence type="ECO:0000256" key="3">
    <source>
        <dbReference type="ARBA" id="ARBA00023125"/>
    </source>
</evidence>
<comment type="subunit">
    <text evidence="6">Homotetramer. Forms an RuvA(8)-RuvB(12)-Holliday junction (HJ) complex. HJ DNA is sandwiched between 2 RuvA tetramers; dsDNA enters through RuvA and exits via RuvB. An RuvB hexamer assembles on each DNA strand where it exits the tetramer. Each RuvB hexamer is contacted by two RuvA subunits (via domain III) on 2 adjacent RuvB subunits; this complex drives branch migration. In the full resolvosome a probable DNA-RuvA(4)-RuvB(12)-RuvC(2) complex forms which resolves the HJ.</text>
</comment>
<keyword evidence="4 6" id="KW-0233">DNA recombination</keyword>
<dbReference type="GO" id="GO:0009379">
    <property type="term" value="C:Holliday junction helicase complex"/>
    <property type="evidence" value="ECO:0007669"/>
    <property type="project" value="InterPro"/>
</dbReference>
<evidence type="ECO:0000256" key="1">
    <source>
        <dbReference type="ARBA" id="ARBA00022490"/>
    </source>
</evidence>
<dbReference type="GO" id="GO:0006281">
    <property type="term" value="P:DNA repair"/>
    <property type="evidence" value="ECO:0007669"/>
    <property type="project" value="UniProtKB-UniRule"/>
</dbReference>
<accession>A0A1G2BYT8</accession>
<keyword evidence="1 6" id="KW-0963">Cytoplasm</keyword>
<dbReference type="Gene3D" id="2.40.50.140">
    <property type="entry name" value="Nucleic acid-binding proteins"/>
    <property type="match status" value="1"/>
</dbReference>
<feature type="domain" description="Helix-hairpin-helix DNA-binding motif class 1" evidence="7">
    <location>
        <begin position="107"/>
        <end position="126"/>
    </location>
</feature>
<keyword evidence="8" id="KW-0067">ATP-binding</keyword>
<organism evidence="8 9">
    <name type="scientific">Candidatus Komeilibacteria bacterium RIFOXYC1_FULL_37_11</name>
    <dbReference type="NCBI Taxonomy" id="1798555"/>
    <lineage>
        <taxon>Bacteria</taxon>
        <taxon>Candidatus Komeiliibacteriota</taxon>
    </lineage>
</organism>
<dbReference type="SUPFAM" id="SSF46929">
    <property type="entry name" value="DNA helicase RuvA subunit, C-terminal domain"/>
    <property type="match status" value="1"/>
</dbReference>
<dbReference type="CDD" id="cd14332">
    <property type="entry name" value="UBA_RuvA_C"/>
    <property type="match status" value="1"/>
</dbReference>
<dbReference type="GO" id="GO:0009378">
    <property type="term" value="F:four-way junction helicase activity"/>
    <property type="evidence" value="ECO:0007669"/>
    <property type="project" value="InterPro"/>
</dbReference>
<evidence type="ECO:0000256" key="5">
    <source>
        <dbReference type="ARBA" id="ARBA00023204"/>
    </source>
</evidence>
<dbReference type="InterPro" id="IPR011114">
    <property type="entry name" value="RuvA_C"/>
</dbReference>
<gene>
    <name evidence="6" type="primary">ruvA</name>
    <name evidence="8" type="ORF">A2406_00140</name>
</gene>
<dbReference type="InterPro" id="IPR013849">
    <property type="entry name" value="DNA_helicase_Holl-junc_RuvA_I"/>
</dbReference>
<keyword evidence="8" id="KW-0547">Nucleotide-binding</keyword>
<keyword evidence="8" id="KW-0347">Helicase</keyword>
<dbReference type="InterPro" id="IPR003583">
    <property type="entry name" value="Hlx-hairpin-Hlx_DNA-bd_motif"/>
</dbReference>
<reference evidence="8 9" key="1">
    <citation type="journal article" date="2016" name="Nat. Commun.">
        <title>Thousands of microbial genomes shed light on interconnected biogeochemical processes in an aquifer system.</title>
        <authorList>
            <person name="Anantharaman K."/>
            <person name="Brown C.T."/>
            <person name="Hug L.A."/>
            <person name="Sharon I."/>
            <person name="Castelle C.J."/>
            <person name="Probst A.J."/>
            <person name="Thomas B.C."/>
            <person name="Singh A."/>
            <person name="Wilkins M.J."/>
            <person name="Karaoz U."/>
            <person name="Brodie E.L."/>
            <person name="Williams K.H."/>
            <person name="Hubbard S.S."/>
            <person name="Banfield J.F."/>
        </authorList>
    </citation>
    <scope>NUCLEOTIDE SEQUENCE [LARGE SCALE GENOMIC DNA]</scope>
</reference>
<keyword evidence="5 6" id="KW-0234">DNA repair</keyword>
<evidence type="ECO:0000313" key="8">
    <source>
        <dbReference type="EMBL" id="OGY93387.1"/>
    </source>
</evidence>
<dbReference type="Proteomes" id="UP000177626">
    <property type="component" value="Unassembled WGS sequence"/>
</dbReference>
<keyword evidence="2 6" id="KW-0227">DNA damage</keyword>
<dbReference type="GO" id="GO:0006310">
    <property type="term" value="P:DNA recombination"/>
    <property type="evidence" value="ECO:0007669"/>
    <property type="project" value="UniProtKB-UniRule"/>
</dbReference>
<dbReference type="HAMAP" id="MF_00031">
    <property type="entry name" value="DNA_HJ_migration_RuvA"/>
    <property type="match status" value="1"/>
</dbReference>
<comment type="caution">
    <text evidence="8">The sequence shown here is derived from an EMBL/GenBank/DDBJ whole genome shotgun (WGS) entry which is preliminary data.</text>
</comment>
<comment type="caution">
    <text evidence="6">Lacks conserved residue(s) required for the propagation of feature annotation.</text>
</comment>